<name>A0ABS9V1P2_9BACT</name>
<evidence type="ECO:0008006" key="4">
    <source>
        <dbReference type="Google" id="ProtNLM"/>
    </source>
</evidence>
<keyword evidence="3" id="KW-1185">Reference proteome</keyword>
<dbReference type="EMBL" id="JAKZGP010000034">
    <property type="protein sequence ID" value="MCH7410339.1"/>
    <property type="molecule type" value="Genomic_DNA"/>
</dbReference>
<protein>
    <recommendedName>
        <fullName evidence="4">Two component regulator propeller</fullName>
    </recommendedName>
</protein>
<accession>A0ABS9V1P2</accession>
<sequence>MIKRILVFFIFLGAHLSTIAQEIQWDDPVKISIDRITRVSIDNQDNIFVATADGDVYQYAAHGAFINNFSPVRQGKIDFIEAAWTVNIFTFSIDMQEYRLFDRFLNPLSEIALQTKGINLAKAATIGNGNIIWIYDESDFSLKQFDHRRNQITQQQPLNLILSNSELNVLEIKEYQNMVFVNIKNEGISILDNQANLIKTIPKPFNAINFDKENLIDIRNDSIVYHNFINDKTTSFNLPENISNHKIISGKKNLICYNSDEVLFFQKPTLPINR</sequence>
<proteinExistence type="predicted"/>
<evidence type="ECO:0000256" key="1">
    <source>
        <dbReference type="SAM" id="SignalP"/>
    </source>
</evidence>
<evidence type="ECO:0000313" key="2">
    <source>
        <dbReference type="EMBL" id="MCH7410339.1"/>
    </source>
</evidence>
<keyword evidence="1" id="KW-0732">Signal</keyword>
<comment type="caution">
    <text evidence="2">The sequence shown here is derived from an EMBL/GenBank/DDBJ whole genome shotgun (WGS) entry which is preliminary data.</text>
</comment>
<gene>
    <name evidence="2" type="ORF">MM239_13105</name>
</gene>
<feature type="signal peptide" evidence="1">
    <location>
        <begin position="1"/>
        <end position="20"/>
    </location>
</feature>
<organism evidence="2 3">
    <name type="scientific">Belliella filtrata</name>
    <dbReference type="NCBI Taxonomy" id="2923435"/>
    <lineage>
        <taxon>Bacteria</taxon>
        <taxon>Pseudomonadati</taxon>
        <taxon>Bacteroidota</taxon>
        <taxon>Cytophagia</taxon>
        <taxon>Cytophagales</taxon>
        <taxon>Cyclobacteriaceae</taxon>
        <taxon>Belliella</taxon>
    </lineage>
</organism>
<evidence type="ECO:0000313" key="3">
    <source>
        <dbReference type="Proteomes" id="UP001165489"/>
    </source>
</evidence>
<reference evidence="2" key="1">
    <citation type="submission" date="2022-03" db="EMBL/GenBank/DDBJ databases">
        <title>De novo assembled genomes of Belliella spp. (Cyclobacteriaceae) strains.</title>
        <authorList>
            <person name="Szabo A."/>
            <person name="Korponai K."/>
            <person name="Felfoldi T."/>
        </authorList>
    </citation>
    <scope>NUCLEOTIDE SEQUENCE</scope>
    <source>
        <strain evidence="2">DSM 111904</strain>
    </source>
</reference>
<dbReference type="Proteomes" id="UP001165489">
    <property type="component" value="Unassembled WGS sequence"/>
</dbReference>
<dbReference type="RefSeq" id="WP_241348707.1">
    <property type="nucleotide sequence ID" value="NZ_JAKZGP010000034.1"/>
</dbReference>
<feature type="chain" id="PRO_5045680234" description="Two component regulator propeller" evidence="1">
    <location>
        <begin position="21"/>
        <end position="274"/>
    </location>
</feature>